<comment type="caution">
    <text evidence="2">The sequence shown here is derived from an EMBL/GenBank/DDBJ whole genome shotgun (WGS) entry which is preliminary data.</text>
</comment>
<evidence type="ECO:0000313" key="2">
    <source>
        <dbReference type="EMBL" id="MCL6368041.1"/>
    </source>
</evidence>
<evidence type="ECO:0000313" key="4">
    <source>
        <dbReference type="Proteomes" id="UP001057360"/>
    </source>
</evidence>
<dbReference type="EMBL" id="SGPY01000003">
    <property type="protein sequence ID" value="MCL6368041.1"/>
    <property type="molecule type" value="Genomic_DNA"/>
</dbReference>
<keyword evidence="3" id="KW-1185">Reference proteome</keyword>
<evidence type="ECO:0000313" key="3">
    <source>
        <dbReference type="Proteomes" id="UP001055618"/>
    </source>
</evidence>
<evidence type="ECO:0000313" key="1">
    <source>
        <dbReference type="EMBL" id="MCL6350643.1"/>
    </source>
</evidence>
<proteinExistence type="predicted"/>
<dbReference type="Pfam" id="PF19268">
    <property type="entry name" value="CIS_TMP"/>
    <property type="match status" value="2"/>
</dbReference>
<dbReference type="Proteomes" id="UP001055618">
    <property type="component" value="Unassembled WGS sequence"/>
</dbReference>
<sequence length="1387" mass="158575">MSQLHKINQASIECDFTAFADAETFESRAAQWVVQQLLPVVETVFDDVCPEHQTLVIDTLTLDLGELSPKTFYEQAPEKLKQELQDQLRSQLHIATTSHTKLWATHAKPKNKQTDPEPHKMVVLSQQQQRWNVLWQFLSTGILPWTVPGEQSLEALGLSDILTEHSTKLINALNNTNQPEKILRRVVEQFPITSIAALFKSLTPAYQWEIMSLLLAHPKSHTGELTDQLAQAWYTRFTQLLTQHNLVPLRTDWEKIIHQFAPQLIKALYQRHTDSQLPRNLVRDLNETERLLLLSVLTPQEYPFLTAILRAPDLWQMKSQPDINQRMDHVTQALNQGESITTLPQSQIHQHLWLFTLHYLLIDRGSAFNRQSYMSGLVIQMANSQNQTVDALLASLISATSSTTIDSTLRAQLLGLLHTIQPVIASPALLNAHIKPQIAETLLPSATISDIHLDDTSQPRSHAPLRHINELVIALCSGQENQLMQYWPNNLQPFAALLRWCGQLDYVRRHWSETYSDKTLLALADVLEPLATHFIRILVVEKRLFTPQKSATTTERISLWKFTFAFLIVERGGAFNQKNYLHYLIQQMASRRNVSYADLLEEILNNVVNDGDFSLAGVTMRSLLEDLAPASRPEKSGQDEQYSSRLQSPFTLSLISPLSFAQMAGIEDIIATLHSANQTQWNSCITQWQHDYGKQLPLIIRDLGLSLSVLKRWVAHFDNVALFTITAIINPHAKETVHTIFNESQTIGTAIRHTSSPLNSTNTRNALWELTLHYLISRRGSEFNQYQYLLSITEQLSARYQIKTEVLIHEWLNLSDSGFLWRQQLIDLVEHHKQPPVTAPRLLANIQSATNASVLSQQQRALLQHYAAINVSAMATQLQTWNTAQLARVVRTMQPQLSECVIALLPLLLSIVHHFKLASHWFYQLLLSNDCPATPEQWLQRLLHQINRHSASPDQVHNHQLQQFVLSNNDIHQSLAERKRWLYSITPEENVLDGLQQWLEGKAPPPEQALLTYLSHHSSQQQPLQQWLHRALTNPRYLQRWLDDLSPETHQALLFPTLTSSALALLALRHAFCQLFESQKQGEHLFWQTLYRQHWLKGIAMTSSQLMHYVLIELNQLWVAHTYQGKTSHDISVAGLITRLLPLISTSSLRKTLVIKEHSLAQTTSRSESSQPGKQRLMAQLNHQQPEIKQLIDAIEIPIKDVKKGTEISREKLQDDAEISSESVTIYNAGLVIASTYIPMLFQRLSLTDGHKFVDIQAQHQALFCLQWMTNHTDSAPEYQLLLNKVLCGVAPSWPIPQQVLLSDRVKSIINDLLMAIIAHWKVLQKTSISGLQSTFIQREGLLTSTPKHWQLNIIPGTFDMLLDQLPWSFQTIKYPWMDKPLFVSWR</sequence>
<gene>
    <name evidence="1" type="ORF">EXT50_05605</name>
    <name evidence="2" type="ORF">EXT53_05605</name>
</gene>
<name>A0AAW5G8Q0_9GAMM</name>
<organism evidence="2 4">
    <name type="scientific">Pectobacterium polaris</name>
    <dbReference type="NCBI Taxonomy" id="2042057"/>
    <lineage>
        <taxon>Bacteria</taxon>
        <taxon>Pseudomonadati</taxon>
        <taxon>Pseudomonadota</taxon>
        <taxon>Gammaproteobacteria</taxon>
        <taxon>Enterobacterales</taxon>
        <taxon>Pectobacteriaceae</taxon>
        <taxon>Pectobacterium</taxon>
    </lineage>
</organism>
<reference evidence="2" key="1">
    <citation type="submission" date="2019-02" db="EMBL/GenBank/DDBJ databases">
        <title>New Zealand Erwinia strains with phe-tRNA free attachment sites.</title>
        <authorList>
            <person name="Nunes-Leite L."/>
            <person name="Pitman A.R."/>
        </authorList>
    </citation>
    <scope>NUCLEOTIDE SEQUENCE</scope>
    <source>
        <strain evidence="2">Ec-140</strain>
        <strain evidence="1">Ec-143</strain>
    </source>
</reference>
<dbReference type="EMBL" id="SGPX01000003">
    <property type="protein sequence ID" value="MCL6350643.1"/>
    <property type="molecule type" value="Genomic_DNA"/>
</dbReference>
<dbReference type="InterPro" id="IPR045538">
    <property type="entry name" value="CIS_TMP"/>
</dbReference>
<protein>
    <submittedName>
        <fullName evidence="2">Uncharacterized protein</fullName>
    </submittedName>
</protein>
<accession>A0AAW5G8Q0</accession>
<dbReference type="RefSeq" id="WP_249681951.1">
    <property type="nucleotide sequence ID" value="NZ_SGPX01000003.1"/>
</dbReference>
<dbReference type="Proteomes" id="UP001057360">
    <property type="component" value="Unassembled WGS sequence"/>
</dbReference>